<feature type="domain" description="FAE" evidence="6">
    <location>
        <begin position="60"/>
        <end position="344"/>
    </location>
</feature>
<organism evidence="8 9">
    <name type="scientific">Rhynchospora pubera</name>
    <dbReference type="NCBI Taxonomy" id="906938"/>
    <lineage>
        <taxon>Eukaryota</taxon>
        <taxon>Viridiplantae</taxon>
        <taxon>Streptophyta</taxon>
        <taxon>Embryophyta</taxon>
        <taxon>Tracheophyta</taxon>
        <taxon>Spermatophyta</taxon>
        <taxon>Magnoliopsida</taxon>
        <taxon>Liliopsida</taxon>
        <taxon>Poales</taxon>
        <taxon>Cyperaceae</taxon>
        <taxon>Cyperoideae</taxon>
        <taxon>Rhynchosporeae</taxon>
        <taxon>Rhynchospora</taxon>
    </lineage>
</organism>
<evidence type="ECO:0000259" key="6">
    <source>
        <dbReference type="Pfam" id="PF08392"/>
    </source>
</evidence>
<dbReference type="AlphaFoldDB" id="A0AAV8GLB4"/>
<keyword evidence="3 4" id="KW-0012">Acyltransferase</keyword>
<feature type="domain" description="Beta-ketoacyl-[acyl-carrier-protein] synthase III C-terminal" evidence="7">
    <location>
        <begin position="358"/>
        <end position="435"/>
    </location>
</feature>
<dbReference type="Gene3D" id="3.40.47.10">
    <property type="match status" value="1"/>
</dbReference>
<gene>
    <name evidence="8" type="ORF">LUZ62_016379</name>
</gene>
<dbReference type="PANTHER" id="PTHR31561">
    <property type="entry name" value="3-KETOACYL-COA SYNTHASE"/>
    <property type="match status" value="1"/>
</dbReference>
<dbReference type="InterPro" id="IPR013601">
    <property type="entry name" value="FAE1_typ3_polyketide_synth"/>
</dbReference>
<dbReference type="Proteomes" id="UP001140206">
    <property type="component" value="Chromosome 1"/>
</dbReference>
<evidence type="ECO:0000313" key="9">
    <source>
        <dbReference type="Proteomes" id="UP001140206"/>
    </source>
</evidence>
<comment type="similarity">
    <text evidence="1 4">Belongs to the thiolase-like superfamily. Chalcone/stilbene synthases family.</text>
</comment>
<evidence type="ECO:0000259" key="7">
    <source>
        <dbReference type="Pfam" id="PF08541"/>
    </source>
</evidence>
<sequence>MDISHRDHLFSILHRFCSFSSLILSISMQIFIFFSNCHPIYLLIPTFLTLFFHHFLSPSETHLVDFSCLRPAKHLRVPIAFLLEHFTLVKRFDKESIAFMTKVITSSGIGEETYLPPALHLIPFSPTHEDTIQESHMLFFPTLDELFAKTKVLPQGIGLLVVNCSGFCPSPSLSSIVVNRYNMRPDVKSYNISGMGCGAGIIGIDIAKHFLERRKAKSYALVVSVQILSTGWYDGKDSRKLLLNCLFRMGCSAVLLTNQGKTDTFQPKYRLVHLLRTQNAYDDQAYNSAILEEEDEGKTGFSMERYIGKAVADLVKSHLTLLAPIILPWEERFKYVIYCLLHKKYVPGFTKAIKHVCIPPSSQPLIIKTVGKGLGLHENALEAVLATFHRYGNQSASSILYQMAYLEAKGKMKKSDRVLQLGIGSGLKCNSLVLECVRDFEIDLKANPWGDCLHQYPACMH</sequence>
<evidence type="ECO:0000256" key="5">
    <source>
        <dbReference type="SAM" id="Phobius"/>
    </source>
</evidence>
<comment type="pathway">
    <text evidence="4">Lipid metabolism; fatty acid biosynthesis.</text>
</comment>
<comment type="caution">
    <text evidence="8">The sequence shown here is derived from an EMBL/GenBank/DDBJ whole genome shotgun (WGS) entry which is preliminary data.</text>
</comment>
<accession>A0AAV8GLB4</accession>
<evidence type="ECO:0000256" key="4">
    <source>
        <dbReference type="PIRNR" id="PIRNR036417"/>
    </source>
</evidence>
<protein>
    <recommendedName>
        <fullName evidence="4">3-ketoacyl-CoA synthase</fullName>
        <ecNumber evidence="4">2.3.1.-</ecNumber>
    </recommendedName>
</protein>
<evidence type="ECO:0000256" key="3">
    <source>
        <dbReference type="ARBA" id="ARBA00023315"/>
    </source>
</evidence>
<dbReference type="Pfam" id="PF08541">
    <property type="entry name" value="ACP_syn_III_C"/>
    <property type="match status" value="1"/>
</dbReference>
<dbReference type="Pfam" id="PF08392">
    <property type="entry name" value="FAE1_CUT1_RppA"/>
    <property type="match status" value="1"/>
</dbReference>
<keyword evidence="5" id="KW-1133">Transmembrane helix</keyword>
<dbReference type="EC" id="2.3.1.-" evidence="4"/>
<name>A0AAV8GLB4_9POAL</name>
<dbReference type="InterPro" id="IPR013747">
    <property type="entry name" value="ACP_syn_III_C"/>
</dbReference>
<dbReference type="SUPFAM" id="SSF53901">
    <property type="entry name" value="Thiolase-like"/>
    <property type="match status" value="2"/>
</dbReference>
<dbReference type="CDD" id="cd00831">
    <property type="entry name" value="CHS_like"/>
    <property type="match status" value="1"/>
</dbReference>
<dbReference type="GO" id="GO:0006633">
    <property type="term" value="P:fatty acid biosynthetic process"/>
    <property type="evidence" value="ECO:0007669"/>
    <property type="project" value="InterPro"/>
</dbReference>
<dbReference type="PIRSF" id="PIRSF036417">
    <property type="entry name" value="3-ktacl-CoA_syn"/>
    <property type="match status" value="1"/>
</dbReference>
<evidence type="ECO:0000256" key="1">
    <source>
        <dbReference type="ARBA" id="ARBA00005531"/>
    </source>
</evidence>
<dbReference type="GO" id="GO:0016020">
    <property type="term" value="C:membrane"/>
    <property type="evidence" value="ECO:0007669"/>
    <property type="project" value="InterPro"/>
</dbReference>
<dbReference type="InterPro" id="IPR012392">
    <property type="entry name" value="3-ktacl-CoA_syn"/>
</dbReference>
<keyword evidence="2 4" id="KW-0808">Transferase</keyword>
<reference evidence="8" key="1">
    <citation type="submission" date="2022-08" db="EMBL/GenBank/DDBJ databases">
        <authorList>
            <person name="Marques A."/>
        </authorList>
    </citation>
    <scope>NUCLEOTIDE SEQUENCE</scope>
    <source>
        <strain evidence="8">RhyPub2mFocal</strain>
        <tissue evidence="8">Leaves</tissue>
    </source>
</reference>
<dbReference type="EMBL" id="JAMFTS010000001">
    <property type="protein sequence ID" value="KAJ4803813.1"/>
    <property type="molecule type" value="Genomic_DNA"/>
</dbReference>
<evidence type="ECO:0000256" key="2">
    <source>
        <dbReference type="ARBA" id="ARBA00022679"/>
    </source>
</evidence>
<dbReference type="InterPro" id="IPR016039">
    <property type="entry name" value="Thiolase-like"/>
</dbReference>
<keyword evidence="5" id="KW-0812">Transmembrane</keyword>
<keyword evidence="9" id="KW-1185">Reference proteome</keyword>
<keyword evidence="5" id="KW-0472">Membrane</keyword>
<dbReference type="GO" id="GO:0016747">
    <property type="term" value="F:acyltransferase activity, transferring groups other than amino-acyl groups"/>
    <property type="evidence" value="ECO:0007669"/>
    <property type="project" value="InterPro"/>
</dbReference>
<evidence type="ECO:0000313" key="8">
    <source>
        <dbReference type="EMBL" id="KAJ4803813.1"/>
    </source>
</evidence>
<feature type="transmembrane region" description="Helical" evidence="5">
    <location>
        <begin position="12"/>
        <end position="34"/>
    </location>
</feature>
<proteinExistence type="inferred from homology"/>